<dbReference type="FunFam" id="2.130.10.10:FF:002660">
    <property type="entry name" value="Uncharacterized protein"/>
    <property type="match status" value="1"/>
</dbReference>
<gene>
    <name evidence="3" type="ORF">TVAG_295540</name>
</gene>
<name>A2F221_TRIV3</name>
<keyword evidence="4" id="KW-1185">Reference proteome</keyword>
<dbReference type="InterPro" id="IPR001680">
    <property type="entry name" value="WD40_rpt"/>
</dbReference>
<reference evidence="3" key="2">
    <citation type="journal article" date="2007" name="Science">
        <title>Draft genome sequence of the sexually transmitted pathogen Trichomonas vaginalis.</title>
        <authorList>
            <person name="Carlton J.M."/>
            <person name="Hirt R.P."/>
            <person name="Silva J.C."/>
            <person name="Delcher A.L."/>
            <person name="Schatz M."/>
            <person name="Zhao Q."/>
            <person name="Wortman J.R."/>
            <person name="Bidwell S.L."/>
            <person name="Alsmark U.C.M."/>
            <person name="Besteiro S."/>
            <person name="Sicheritz-Ponten T."/>
            <person name="Noel C.J."/>
            <person name="Dacks J.B."/>
            <person name="Foster P.G."/>
            <person name="Simillion C."/>
            <person name="Van de Peer Y."/>
            <person name="Miranda-Saavedra D."/>
            <person name="Barton G.J."/>
            <person name="Westrop G.D."/>
            <person name="Mueller S."/>
            <person name="Dessi D."/>
            <person name="Fiori P.L."/>
            <person name="Ren Q."/>
            <person name="Paulsen I."/>
            <person name="Zhang H."/>
            <person name="Bastida-Corcuera F.D."/>
            <person name="Simoes-Barbosa A."/>
            <person name="Brown M.T."/>
            <person name="Hayes R.D."/>
            <person name="Mukherjee M."/>
            <person name="Okumura C.Y."/>
            <person name="Schneider R."/>
            <person name="Smith A.J."/>
            <person name="Vanacova S."/>
            <person name="Villalvazo M."/>
            <person name="Haas B.J."/>
            <person name="Pertea M."/>
            <person name="Feldblyum T.V."/>
            <person name="Utterback T.R."/>
            <person name="Shu C.L."/>
            <person name="Osoegawa K."/>
            <person name="de Jong P.J."/>
            <person name="Hrdy I."/>
            <person name="Horvathova L."/>
            <person name="Zubacova Z."/>
            <person name="Dolezal P."/>
            <person name="Malik S.B."/>
            <person name="Logsdon J.M. Jr."/>
            <person name="Henze K."/>
            <person name="Gupta A."/>
            <person name="Wang C.C."/>
            <person name="Dunne R.L."/>
            <person name="Upcroft J.A."/>
            <person name="Upcroft P."/>
            <person name="White O."/>
            <person name="Salzberg S.L."/>
            <person name="Tang P."/>
            <person name="Chiu C.-H."/>
            <person name="Lee Y.-S."/>
            <person name="Embley T.M."/>
            <person name="Coombs G.H."/>
            <person name="Mottram J.C."/>
            <person name="Tachezy J."/>
            <person name="Fraser-Liggett C.M."/>
            <person name="Johnson P.J."/>
        </authorList>
    </citation>
    <scope>NUCLEOTIDE SEQUENCE [LARGE SCALE GENOMIC DNA]</scope>
    <source>
        <strain evidence="3">G3</strain>
    </source>
</reference>
<dbReference type="KEGG" id="tva:4758846"/>
<dbReference type="STRING" id="5722.A2F221"/>
<evidence type="ECO:0000313" key="4">
    <source>
        <dbReference type="Proteomes" id="UP000001542"/>
    </source>
</evidence>
<dbReference type="OrthoDB" id="27537at2759"/>
<sequence length="708" mass="79307">MSDDGLDNDGNARYYATKTEQQWLIWGLRRYFSFPERSSNRNQIAAQVTEYLKNFSPHWTHRAVRLWFNNNKKTFFNDSGFPLMGMASIVQRPMQMQPQMMYQMQAMQAPVMKQPNPQQPQAQAPLQQNQQIPPAQQPIQPVPQQAPPPQQIPPPQPAQQQIPQNSQNQSVPKVHNPSPKAPSPVQHPQNTSQILQMQQPIPQVQVSSPQSQPSQKVSTPIALSPVPQQSTPPQNHPQKVLLPPIRPPPPKVHFNSPNLVRTPSNSALNEYQPPKPKNIYSNLSQIMKQIRSYNSNETDKLSSLCEQYDSEVRKIVSSEGLCSPEKIACGMPFVHIRSGLPDQSMEDIVTETPSDFSLSHRTLSILDPESYLASPNVSTTNIPQADTPMRVLYQERRFNQIRVGTYDSITITNSFACYVYSDLMSPAKLMAVSDVTNPKLNFVSFTLPSALTIEALCISENKSAWCFDGNKVMRVPFRNNPVQSFTVDTSGAVGSPILVPIEGTPHTALAFSQSDSLYNLIYDGSKVNTKKIQMPYRGISALMSSGTSFFTSPADSFSIRQISNEGKEIGSFIGHTSIVRELMKRTSTEFVSRADDGTVRLWDIRTPVPSITLNCQATCISGDKNYVVCGMNNKGISVFDVRDSRQALYVPTQEYLAEAICYDGENDVTTMFGLISRDIGKDSMIFIDTDGISRKRVFRKYENFVSIR</sequence>
<dbReference type="Proteomes" id="UP000001542">
    <property type="component" value="Unassembled WGS sequence"/>
</dbReference>
<dbReference type="EMBL" id="DS113581">
    <property type="protein sequence ID" value="EAY01020.1"/>
    <property type="molecule type" value="Genomic_DNA"/>
</dbReference>
<dbReference type="Gene3D" id="2.130.10.10">
    <property type="entry name" value="YVTN repeat-like/Quinoprotein amine dehydrogenase"/>
    <property type="match status" value="1"/>
</dbReference>
<keyword evidence="1" id="KW-0853">WD repeat</keyword>
<feature type="compositionally biased region" description="Low complexity" evidence="2">
    <location>
        <begin position="158"/>
        <end position="169"/>
    </location>
</feature>
<dbReference type="InParanoid" id="A2F221"/>
<dbReference type="GO" id="GO:0043130">
    <property type="term" value="F:ubiquitin binding"/>
    <property type="evidence" value="ECO:0000318"/>
    <property type="project" value="GO_Central"/>
</dbReference>
<reference evidence="3" key="1">
    <citation type="submission" date="2006-10" db="EMBL/GenBank/DDBJ databases">
        <authorList>
            <person name="Amadeo P."/>
            <person name="Zhao Q."/>
            <person name="Wortman J."/>
            <person name="Fraser-Liggett C."/>
            <person name="Carlton J."/>
        </authorList>
    </citation>
    <scope>NUCLEOTIDE SEQUENCE</scope>
    <source>
        <strain evidence="3">G3</strain>
    </source>
</reference>
<feature type="compositionally biased region" description="Polar residues" evidence="2">
    <location>
        <begin position="226"/>
        <end position="237"/>
    </location>
</feature>
<evidence type="ECO:0000256" key="1">
    <source>
        <dbReference type="PROSITE-ProRule" id="PRU00221"/>
    </source>
</evidence>
<dbReference type="GO" id="GO:0005634">
    <property type="term" value="C:nucleus"/>
    <property type="evidence" value="ECO:0000318"/>
    <property type="project" value="GO_Central"/>
</dbReference>
<dbReference type="GO" id="GO:0043161">
    <property type="term" value="P:proteasome-mediated ubiquitin-dependent protein catabolic process"/>
    <property type="evidence" value="ECO:0000318"/>
    <property type="project" value="GO_Central"/>
</dbReference>
<accession>A2F221</accession>
<feature type="compositionally biased region" description="Low complexity" evidence="2">
    <location>
        <begin position="110"/>
        <end position="139"/>
    </location>
</feature>
<feature type="repeat" description="WD" evidence="1">
    <location>
        <begin position="572"/>
        <end position="606"/>
    </location>
</feature>
<dbReference type="AlphaFoldDB" id="A2F221"/>
<evidence type="ECO:0000313" key="3">
    <source>
        <dbReference type="EMBL" id="EAY01020.1"/>
    </source>
</evidence>
<dbReference type="GO" id="GO:0010992">
    <property type="term" value="P:ubiquitin recycling"/>
    <property type="evidence" value="ECO:0000318"/>
    <property type="project" value="GO_Central"/>
</dbReference>
<proteinExistence type="predicted"/>
<organism evidence="3 4">
    <name type="scientific">Trichomonas vaginalis (strain ATCC PRA-98 / G3)</name>
    <dbReference type="NCBI Taxonomy" id="412133"/>
    <lineage>
        <taxon>Eukaryota</taxon>
        <taxon>Metamonada</taxon>
        <taxon>Parabasalia</taxon>
        <taxon>Trichomonadida</taxon>
        <taxon>Trichomonadidae</taxon>
        <taxon>Trichomonas</taxon>
    </lineage>
</organism>
<dbReference type="VEuPathDB" id="TrichDB:TVAG_295540"/>
<dbReference type="InterPro" id="IPR015943">
    <property type="entry name" value="WD40/YVTN_repeat-like_dom_sf"/>
</dbReference>
<dbReference type="GO" id="GO:0005737">
    <property type="term" value="C:cytoplasm"/>
    <property type="evidence" value="ECO:0000318"/>
    <property type="project" value="GO_Central"/>
</dbReference>
<dbReference type="SUPFAM" id="SSF117289">
    <property type="entry name" value="Nucleoporin domain"/>
    <property type="match status" value="1"/>
</dbReference>
<dbReference type="VEuPathDB" id="TrichDB:TVAGG3_0971460"/>
<evidence type="ECO:0000256" key="2">
    <source>
        <dbReference type="SAM" id="MobiDB-lite"/>
    </source>
</evidence>
<dbReference type="PROSITE" id="PS50082">
    <property type="entry name" value="WD_REPEATS_2"/>
    <property type="match status" value="1"/>
</dbReference>
<feature type="compositionally biased region" description="Low complexity" evidence="2">
    <location>
        <begin position="192"/>
        <end position="215"/>
    </location>
</feature>
<feature type="region of interest" description="Disordered" evidence="2">
    <location>
        <begin position="110"/>
        <end position="237"/>
    </location>
</feature>
<feature type="compositionally biased region" description="Pro residues" evidence="2">
    <location>
        <begin position="140"/>
        <end position="157"/>
    </location>
</feature>
<protein>
    <submittedName>
        <fullName evidence="3">Uncharacterized protein</fullName>
    </submittedName>
</protein>
<dbReference type="RefSeq" id="XP_001313906.1">
    <property type="nucleotide sequence ID" value="XM_001313903.1"/>
</dbReference>